<dbReference type="EMBL" id="JAZGQO010000014">
    <property type="protein sequence ID" value="KAK6170047.1"/>
    <property type="molecule type" value="Genomic_DNA"/>
</dbReference>
<sequence length="299" mass="34169">MEDGLENDFKKAGIVAEPLSTQVAGCHTGNAGPSNKTEMLDIGNGYVLKLIQAPPRGPREIGFYEKVFDEKTNEKDVIALRPHLPQFYGSHVYNNFTYLKLENITSSFRKPSVMDVKIGAISWDPEATEAKINQEKSKFPPAQKVGFRFAGMRVYNQESESFEVLDNHYCYSLTEETILSHGFERFFRQGKDIQKNAIQVILSKLKDIEQWFVSQRTFSFFSTSLLLVYESSVNSIETTQHMSCESENTIKRRLQDLPIIADVRMIDFAHVFPSNSQDENYLHGLRSVIFYLNSLLHSV</sequence>
<evidence type="ECO:0000256" key="6">
    <source>
        <dbReference type="ARBA" id="ARBA00036164"/>
    </source>
</evidence>
<dbReference type="PANTHER" id="PTHR12400:SF51">
    <property type="entry name" value="INOSITOL POLYPHOSPHATE MULTIKINASE"/>
    <property type="match status" value="1"/>
</dbReference>
<gene>
    <name evidence="9" type="ORF">SNE40_018533</name>
</gene>
<dbReference type="EC" id="2.7.-.-" evidence="8"/>
<dbReference type="Gene3D" id="3.30.470.160">
    <property type="entry name" value="Inositol polyphosphate kinase"/>
    <property type="match status" value="1"/>
</dbReference>
<evidence type="ECO:0000256" key="4">
    <source>
        <dbReference type="ARBA" id="ARBA00022777"/>
    </source>
</evidence>
<comment type="similarity">
    <text evidence="1 8">Belongs to the inositol phosphokinase (IPK) family.</text>
</comment>
<evidence type="ECO:0000256" key="7">
    <source>
        <dbReference type="ARBA" id="ARBA00036525"/>
    </source>
</evidence>
<dbReference type="Proteomes" id="UP001347796">
    <property type="component" value="Unassembled WGS sequence"/>
</dbReference>
<dbReference type="InterPro" id="IPR038286">
    <property type="entry name" value="IPK_sf"/>
</dbReference>
<name>A0AAN8J5M8_PATCE</name>
<comment type="catalytic activity">
    <reaction evidence="6">
        <text>1D-myo-inositol 1,4,5-trisphosphate + 2 ATP = 1D-myo-inositol 1,3,4,5,6-pentakisphosphate + 2 ADP + 2 H(+)</text>
        <dbReference type="Rhea" id="RHEA:32359"/>
        <dbReference type="ChEBI" id="CHEBI:15378"/>
        <dbReference type="ChEBI" id="CHEBI:30616"/>
        <dbReference type="ChEBI" id="CHEBI:57733"/>
        <dbReference type="ChEBI" id="CHEBI:203600"/>
        <dbReference type="ChEBI" id="CHEBI:456216"/>
        <dbReference type="EC" id="2.7.1.151"/>
    </reaction>
</comment>
<keyword evidence="3" id="KW-0547">Nucleotide-binding</keyword>
<reference evidence="9 10" key="1">
    <citation type="submission" date="2024-01" db="EMBL/GenBank/DDBJ databases">
        <title>The genome of the rayed Mediterranean limpet Patella caerulea (Linnaeus, 1758).</title>
        <authorList>
            <person name="Anh-Thu Weber A."/>
            <person name="Halstead-Nussloch G."/>
        </authorList>
    </citation>
    <scope>NUCLEOTIDE SEQUENCE [LARGE SCALE GENOMIC DNA]</scope>
    <source>
        <strain evidence="9">AATW-2023a</strain>
        <tissue evidence="9">Whole specimen</tissue>
    </source>
</reference>
<keyword evidence="10" id="KW-1185">Reference proteome</keyword>
<dbReference type="PANTHER" id="PTHR12400">
    <property type="entry name" value="INOSITOL POLYPHOSPHATE KINASE"/>
    <property type="match status" value="1"/>
</dbReference>
<dbReference type="GO" id="GO:0032958">
    <property type="term" value="P:inositol phosphate biosynthetic process"/>
    <property type="evidence" value="ECO:0007669"/>
    <property type="project" value="InterPro"/>
</dbReference>
<comment type="caution">
    <text evidence="9">The sequence shown here is derived from an EMBL/GenBank/DDBJ whole genome shotgun (WGS) entry which is preliminary data.</text>
</comment>
<proteinExistence type="inferred from homology"/>
<evidence type="ECO:0000313" key="10">
    <source>
        <dbReference type="Proteomes" id="UP001347796"/>
    </source>
</evidence>
<dbReference type="GO" id="GO:0005737">
    <property type="term" value="C:cytoplasm"/>
    <property type="evidence" value="ECO:0007669"/>
    <property type="project" value="TreeGrafter"/>
</dbReference>
<dbReference type="GO" id="GO:0005524">
    <property type="term" value="F:ATP binding"/>
    <property type="evidence" value="ECO:0007669"/>
    <property type="project" value="UniProtKB-KW"/>
</dbReference>
<dbReference type="InterPro" id="IPR005522">
    <property type="entry name" value="IPK"/>
</dbReference>
<dbReference type="AlphaFoldDB" id="A0AAN8J5M8"/>
<evidence type="ECO:0000256" key="8">
    <source>
        <dbReference type="RuleBase" id="RU363090"/>
    </source>
</evidence>
<evidence type="ECO:0000256" key="3">
    <source>
        <dbReference type="ARBA" id="ARBA00022741"/>
    </source>
</evidence>
<protein>
    <recommendedName>
        <fullName evidence="8">Kinase</fullName>
        <ecNumber evidence="8">2.7.-.-</ecNumber>
    </recommendedName>
</protein>
<evidence type="ECO:0000313" key="9">
    <source>
        <dbReference type="EMBL" id="KAK6170047.1"/>
    </source>
</evidence>
<keyword evidence="4 8" id="KW-0418">Kinase</keyword>
<dbReference type="GO" id="GO:0005634">
    <property type="term" value="C:nucleus"/>
    <property type="evidence" value="ECO:0007669"/>
    <property type="project" value="TreeGrafter"/>
</dbReference>
<evidence type="ECO:0000256" key="1">
    <source>
        <dbReference type="ARBA" id="ARBA00007374"/>
    </source>
</evidence>
<keyword evidence="5" id="KW-0067">ATP-binding</keyword>
<keyword evidence="2 8" id="KW-0808">Transferase</keyword>
<comment type="catalytic activity">
    <reaction evidence="7">
        <text>1D-myo-inositol 1,3,4,6-tetrakisphosphate + ATP = 1D-myo-inositol 1,3,4,5,6-pentakisphosphate + ADP + H(+)</text>
        <dbReference type="Rhea" id="RHEA:12717"/>
        <dbReference type="ChEBI" id="CHEBI:15378"/>
        <dbReference type="ChEBI" id="CHEBI:30616"/>
        <dbReference type="ChEBI" id="CHEBI:57660"/>
        <dbReference type="ChEBI" id="CHEBI:57733"/>
        <dbReference type="ChEBI" id="CHEBI:456216"/>
        <dbReference type="EC" id="2.7.1.140"/>
    </reaction>
</comment>
<organism evidence="9 10">
    <name type="scientific">Patella caerulea</name>
    <name type="common">Rayed Mediterranean limpet</name>
    <dbReference type="NCBI Taxonomy" id="87958"/>
    <lineage>
        <taxon>Eukaryota</taxon>
        <taxon>Metazoa</taxon>
        <taxon>Spiralia</taxon>
        <taxon>Lophotrochozoa</taxon>
        <taxon>Mollusca</taxon>
        <taxon>Gastropoda</taxon>
        <taxon>Patellogastropoda</taxon>
        <taxon>Patelloidea</taxon>
        <taxon>Patellidae</taxon>
        <taxon>Patella</taxon>
    </lineage>
</organism>
<dbReference type="Pfam" id="PF03770">
    <property type="entry name" value="IPK"/>
    <property type="match status" value="1"/>
</dbReference>
<evidence type="ECO:0000256" key="2">
    <source>
        <dbReference type="ARBA" id="ARBA00022679"/>
    </source>
</evidence>
<dbReference type="GO" id="GO:0051765">
    <property type="term" value="F:inositol tetrakisphosphate kinase activity"/>
    <property type="evidence" value="ECO:0007669"/>
    <property type="project" value="TreeGrafter"/>
</dbReference>
<accession>A0AAN8J5M8</accession>
<dbReference type="GO" id="GO:0008440">
    <property type="term" value="F:inositol-1,4,5-trisphosphate 3-kinase activity"/>
    <property type="evidence" value="ECO:0007669"/>
    <property type="project" value="TreeGrafter"/>
</dbReference>
<dbReference type="SUPFAM" id="SSF56104">
    <property type="entry name" value="SAICAR synthase-like"/>
    <property type="match status" value="1"/>
</dbReference>
<evidence type="ECO:0000256" key="5">
    <source>
        <dbReference type="ARBA" id="ARBA00022840"/>
    </source>
</evidence>